<evidence type="ECO:0000256" key="7">
    <source>
        <dbReference type="ARBA" id="ARBA00048558"/>
    </source>
</evidence>
<dbReference type="InterPro" id="IPR044135">
    <property type="entry name" value="Met-tRNA-FMT_C"/>
</dbReference>
<dbReference type="EC" id="2.1.2.9" evidence="3 8"/>
<evidence type="ECO:0000259" key="9">
    <source>
        <dbReference type="Pfam" id="PF00551"/>
    </source>
</evidence>
<evidence type="ECO:0000256" key="2">
    <source>
        <dbReference type="ARBA" id="ARBA00010699"/>
    </source>
</evidence>
<feature type="binding site" evidence="8">
    <location>
        <begin position="114"/>
        <end position="117"/>
    </location>
    <ligand>
        <name>(6S)-5,6,7,8-tetrahydrofolate</name>
        <dbReference type="ChEBI" id="CHEBI:57453"/>
    </ligand>
</feature>
<dbReference type="InterPro" id="IPR002376">
    <property type="entry name" value="Formyl_transf_N"/>
</dbReference>
<comment type="catalytic activity">
    <reaction evidence="7 8">
        <text>L-methionyl-tRNA(fMet) + (6R)-10-formyltetrahydrofolate = N-formyl-L-methionyl-tRNA(fMet) + (6S)-5,6,7,8-tetrahydrofolate + H(+)</text>
        <dbReference type="Rhea" id="RHEA:24380"/>
        <dbReference type="Rhea" id="RHEA-COMP:9952"/>
        <dbReference type="Rhea" id="RHEA-COMP:9953"/>
        <dbReference type="ChEBI" id="CHEBI:15378"/>
        <dbReference type="ChEBI" id="CHEBI:57453"/>
        <dbReference type="ChEBI" id="CHEBI:78530"/>
        <dbReference type="ChEBI" id="CHEBI:78844"/>
        <dbReference type="ChEBI" id="CHEBI:195366"/>
        <dbReference type="EC" id="2.1.2.9"/>
    </reaction>
</comment>
<dbReference type="NCBIfam" id="TIGR00460">
    <property type="entry name" value="fmt"/>
    <property type="match status" value="1"/>
</dbReference>
<reference evidence="11 12" key="1">
    <citation type="submission" date="2022-01" db="EMBL/GenBank/DDBJ databases">
        <title>Desulfofustis limnae sp. nov., a novel mesophilic sulfate-reducing bacterium isolated from marsh soil.</title>
        <authorList>
            <person name="Watanabe M."/>
            <person name="Takahashi A."/>
            <person name="Kojima H."/>
            <person name="Fukui M."/>
        </authorList>
    </citation>
    <scope>NUCLEOTIDE SEQUENCE [LARGE SCALE GENOMIC DNA]</scope>
    <source>
        <strain evidence="11 12">PPLL</strain>
    </source>
</reference>
<protein>
    <recommendedName>
        <fullName evidence="4 8">Methionyl-tRNA formyltransferase</fullName>
        <ecNumber evidence="3 8">2.1.2.9</ecNumber>
    </recommendedName>
</protein>
<dbReference type="InterPro" id="IPR037022">
    <property type="entry name" value="Formyl_trans_C_sf"/>
</dbReference>
<gene>
    <name evidence="11" type="primary">fmt_2</name>
    <name evidence="8" type="synonym">fmt</name>
    <name evidence="11" type="ORF">DPPLL_31640</name>
</gene>
<dbReference type="CDD" id="cd08646">
    <property type="entry name" value="FMT_core_Met-tRNA-FMT_N"/>
    <property type="match status" value="1"/>
</dbReference>
<feature type="domain" description="Formyl transferase C-terminal" evidence="10">
    <location>
        <begin position="209"/>
        <end position="305"/>
    </location>
</feature>
<evidence type="ECO:0000256" key="5">
    <source>
        <dbReference type="ARBA" id="ARBA00022679"/>
    </source>
</evidence>
<dbReference type="Pfam" id="PF02911">
    <property type="entry name" value="Formyl_trans_C"/>
    <property type="match status" value="1"/>
</dbReference>
<dbReference type="InterPro" id="IPR005793">
    <property type="entry name" value="Formyl_trans_C"/>
</dbReference>
<accession>A0ABM7WD01</accession>
<comment type="similarity">
    <text evidence="2 8">Belongs to the Fmt family.</text>
</comment>
<name>A0ABM7WD01_9BACT</name>
<evidence type="ECO:0000313" key="11">
    <source>
        <dbReference type="EMBL" id="BDD88799.1"/>
    </source>
</evidence>
<dbReference type="SUPFAM" id="SSF53328">
    <property type="entry name" value="Formyltransferase"/>
    <property type="match status" value="1"/>
</dbReference>
<dbReference type="Proteomes" id="UP000830055">
    <property type="component" value="Chromosome"/>
</dbReference>
<dbReference type="PANTHER" id="PTHR11138:SF5">
    <property type="entry name" value="METHIONYL-TRNA FORMYLTRANSFERASE, MITOCHONDRIAL"/>
    <property type="match status" value="1"/>
</dbReference>
<dbReference type="Gene3D" id="3.40.50.170">
    <property type="entry name" value="Formyl transferase, N-terminal domain"/>
    <property type="match status" value="1"/>
</dbReference>
<keyword evidence="6 8" id="KW-0648">Protein biosynthesis</keyword>
<evidence type="ECO:0000256" key="8">
    <source>
        <dbReference type="HAMAP-Rule" id="MF_00182"/>
    </source>
</evidence>
<keyword evidence="5 8" id="KW-0808">Transferase</keyword>
<dbReference type="InterPro" id="IPR041711">
    <property type="entry name" value="Met-tRNA-FMT_N"/>
</dbReference>
<keyword evidence="12" id="KW-1185">Reference proteome</keyword>
<sequence>MEQPRFRIVFMGTPLFAVPSLHALLKGPDQVVAVVTQPDRPRGRGRRPTAPPVKTLAVEHQVSVLQPEKIRTQACTDALGAYRPDVIVVAAYGKILPPALLELPRFGCINVHGSLLPRHRGAAPIQWALIRGDSEIGVTIMQMDEGMDTGDILLKASLIPDPGETTGSLLPKLADLGSQTLMDALDLLGQGGLATLKQNDKLATQAPMLKKEDGLIDWHQSALSLDRLIRGLDPWPTAYSYLDGKQFQFFSPRVVHEQSPHPPGTVLRADREGLLLATGRDCLLIGAIKPEGRSRMDVAAFLNGRPIEPGQRFTGPIS</sequence>
<dbReference type="RefSeq" id="WP_284152134.1">
    <property type="nucleotide sequence ID" value="NZ_AP025516.1"/>
</dbReference>
<dbReference type="Gene3D" id="3.10.25.10">
    <property type="entry name" value="Formyl transferase, C-terminal domain"/>
    <property type="match status" value="1"/>
</dbReference>
<evidence type="ECO:0000259" key="10">
    <source>
        <dbReference type="Pfam" id="PF02911"/>
    </source>
</evidence>
<dbReference type="PANTHER" id="PTHR11138">
    <property type="entry name" value="METHIONYL-TRNA FORMYLTRANSFERASE"/>
    <property type="match status" value="1"/>
</dbReference>
<dbReference type="HAMAP" id="MF_00182">
    <property type="entry name" value="Formyl_trans"/>
    <property type="match status" value="1"/>
</dbReference>
<organism evidence="11 12">
    <name type="scientific">Desulfofustis limnaeus</name>
    <dbReference type="NCBI Taxonomy" id="2740163"/>
    <lineage>
        <taxon>Bacteria</taxon>
        <taxon>Pseudomonadati</taxon>
        <taxon>Thermodesulfobacteriota</taxon>
        <taxon>Desulfobulbia</taxon>
        <taxon>Desulfobulbales</taxon>
        <taxon>Desulfocapsaceae</taxon>
        <taxon>Desulfofustis</taxon>
    </lineage>
</organism>
<dbReference type="EMBL" id="AP025516">
    <property type="protein sequence ID" value="BDD88799.1"/>
    <property type="molecule type" value="Genomic_DNA"/>
</dbReference>
<dbReference type="InterPro" id="IPR011034">
    <property type="entry name" value="Formyl_transferase-like_C_sf"/>
</dbReference>
<evidence type="ECO:0000256" key="1">
    <source>
        <dbReference type="ARBA" id="ARBA00002606"/>
    </source>
</evidence>
<evidence type="ECO:0000256" key="3">
    <source>
        <dbReference type="ARBA" id="ARBA00012261"/>
    </source>
</evidence>
<dbReference type="InterPro" id="IPR005794">
    <property type="entry name" value="Fmt"/>
</dbReference>
<dbReference type="Pfam" id="PF00551">
    <property type="entry name" value="Formyl_trans_N"/>
    <property type="match status" value="1"/>
</dbReference>
<dbReference type="SUPFAM" id="SSF50486">
    <property type="entry name" value="FMT C-terminal domain-like"/>
    <property type="match status" value="1"/>
</dbReference>
<proteinExistence type="inferred from homology"/>
<dbReference type="InterPro" id="IPR036477">
    <property type="entry name" value="Formyl_transf_N_sf"/>
</dbReference>
<evidence type="ECO:0000256" key="4">
    <source>
        <dbReference type="ARBA" id="ARBA00016014"/>
    </source>
</evidence>
<feature type="domain" description="Formyl transferase N-terminal" evidence="9">
    <location>
        <begin position="7"/>
        <end position="185"/>
    </location>
</feature>
<comment type="function">
    <text evidence="1 8">Attaches a formyl group to the free amino group of methionyl-tRNA(fMet). The formyl group appears to play a dual role in the initiator identity of N-formylmethionyl-tRNA by promoting its recognition by IF2 and preventing the misappropriation of this tRNA by the elongation apparatus.</text>
</comment>
<dbReference type="CDD" id="cd08704">
    <property type="entry name" value="Met_tRNA_FMT_C"/>
    <property type="match status" value="1"/>
</dbReference>
<evidence type="ECO:0000313" key="12">
    <source>
        <dbReference type="Proteomes" id="UP000830055"/>
    </source>
</evidence>
<evidence type="ECO:0000256" key="6">
    <source>
        <dbReference type="ARBA" id="ARBA00022917"/>
    </source>
</evidence>